<protein>
    <submittedName>
        <fullName evidence="6">Transcriptional regulator family: Fungal Specific TF</fullName>
    </submittedName>
</protein>
<evidence type="ECO:0000313" key="6">
    <source>
        <dbReference type="EMBL" id="KAJ5357075.1"/>
    </source>
</evidence>
<dbReference type="PROSITE" id="PS50048">
    <property type="entry name" value="ZN2_CY6_FUNGAL_2"/>
    <property type="match status" value="1"/>
</dbReference>
<gene>
    <name evidence="6" type="ORF">N7517_011684</name>
</gene>
<evidence type="ECO:0000256" key="2">
    <source>
        <dbReference type="ARBA" id="ARBA00023125"/>
    </source>
</evidence>
<evidence type="ECO:0000256" key="1">
    <source>
        <dbReference type="ARBA" id="ARBA00023015"/>
    </source>
</evidence>
<evidence type="ECO:0000256" key="4">
    <source>
        <dbReference type="ARBA" id="ARBA00023242"/>
    </source>
</evidence>
<dbReference type="InterPro" id="IPR021858">
    <property type="entry name" value="Fun_TF"/>
</dbReference>
<organism evidence="6 7">
    <name type="scientific">Penicillium concentricum</name>
    <dbReference type="NCBI Taxonomy" id="293559"/>
    <lineage>
        <taxon>Eukaryota</taxon>
        <taxon>Fungi</taxon>
        <taxon>Dikarya</taxon>
        <taxon>Ascomycota</taxon>
        <taxon>Pezizomycotina</taxon>
        <taxon>Eurotiomycetes</taxon>
        <taxon>Eurotiomycetidae</taxon>
        <taxon>Eurotiales</taxon>
        <taxon>Aspergillaceae</taxon>
        <taxon>Penicillium</taxon>
    </lineage>
</organism>
<dbReference type="InterPro" id="IPR001138">
    <property type="entry name" value="Zn2Cys6_DnaBD"/>
</dbReference>
<dbReference type="AlphaFoldDB" id="A0A9W9RCL9"/>
<dbReference type="Pfam" id="PF11951">
    <property type="entry name" value="Fungal_trans_2"/>
    <property type="match status" value="1"/>
</dbReference>
<evidence type="ECO:0000256" key="3">
    <source>
        <dbReference type="ARBA" id="ARBA00023163"/>
    </source>
</evidence>
<dbReference type="SUPFAM" id="SSF57701">
    <property type="entry name" value="Zn2/Cys6 DNA-binding domain"/>
    <property type="match status" value="1"/>
</dbReference>
<feature type="domain" description="Zn(2)-C6 fungal-type" evidence="5">
    <location>
        <begin position="86"/>
        <end position="116"/>
    </location>
</feature>
<dbReference type="Gene3D" id="4.10.240.10">
    <property type="entry name" value="Zn(2)-C6 fungal-type DNA-binding domain"/>
    <property type="match status" value="1"/>
</dbReference>
<dbReference type="SMART" id="SM00066">
    <property type="entry name" value="GAL4"/>
    <property type="match status" value="1"/>
</dbReference>
<dbReference type="PANTHER" id="PTHR38791">
    <property type="entry name" value="ZN(II)2CYS6 TRANSCRIPTION FACTOR (EUROFUNG)-RELATED-RELATED"/>
    <property type="match status" value="1"/>
</dbReference>
<keyword evidence="7" id="KW-1185">Reference proteome</keyword>
<dbReference type="RefSeq" id="XP_056575222.1">
    <property type="nucleotide sequence ID" value="XM_056729407.1"/>
</dbReference>
<evidence type="ECO:0000313" key="7">
    <source>
        <dbReference type="Proteomes" id="UP001147752"/>
    </source>
</evidence>
<dbReference type="PANTHER" id="PTHR38791:SF12">
    <property type="entry name" value="TRANSCRIPTION FACTOR DOMAIN-CONTAINING PROTEIN-RELATED"/>
    <property type="match status" value="1"/>
</dbReference>
<keyword evidence="4" id="KW-0539">Nucleus</keyword>
<dbReference type="GO" id="GO:0000981">
    <property type="term" value="F:DNA-binding transcription factor activity, RNA polymerase II-specific"/>
    <property type="evidence" value="ECO:0007669"/>
    <property type="project" value="InterPro"/>
</dbReference>
<dbReference type="EMBL" id="JAPZBT010000006">
    <property type="protein sequence ID" value="KAJ5357075.1"/>
    <property type="molecule type" value="Genomic_DNA"/>
</dbReference>
<dbReference type="GO" id="GO:0008270">
    <property type="term" value="F:zinc ion binding"/>
    <property type="evidence" value="ECO:0007669"/>
    <property type="project" value="InterPro"/>
</dbReference>
<name>A0A9W9RCL9_9EURO</name>
<dbReference type="Proteomes" id="UP001147752">
    <property type="component" value="Unassembled WGS sequence"/>
</dbReference>
<keyword evidence="3" id="KW-0804">Transcription</keyword>
<evidence type="ECO:0000259" key="5">
    <source>
        <dbReference type="PROSITE" id="PS50048"/>
    </source>
</evidence>
<dbReference type="Pfam" id="PF00172">
    <property type="entry name" value="Zn_clus"/>
    <property type="match status" value="1"/>
</dbReference>
<dbReference type="OrthoDB" id="4356994at2759"/>
<keyword evidence="1" id="KW-0805">Transcription regulation</keyword>
<dbReference type="GeneID" id="81468590"/>
<dbReference type="PROSITE" id="PS00463">
    <property type="entry name" value="ZN2_CY6_FUNGAL_1"/>
    <property type="match status" value="1"/>
</dbReference>
<keyword evidence="2" id="KW-0238">DNA-binding</keyword>
<comment type="caution">
    <text evidence="6">The sequence shown here is derived from an EMBL/GenBank/DDBJ whole genome shotgun (WGS) entry which is preliminary data.</text>
</comment>
<dbReference type="CDD" id="cd00067">
    <property type="entry name" value="GAL4"/>
    <property type="match status" value="1"/>
</dbReference>
<accession>A0A9W9RCL9</accession>
<dbReference type="InterPro" id="IPR053175">
    <property type="entry name" value="DHMBA_Reg_Transcription_Factor"/>
</dbReference>
<dbReference type="InterPro" id="IPR036864">
    <property type="entry name" value="Zn2-C6_fun-type_DNA-bd_sf"/>
</dbReference>
<sequence>MSIPNMVALPITQSKREITPRSSVMMTQPSPRYLIGFGSEIGDHPNTFFFHSIRFLRFFRSCLQVDPWWFMSMQGLGRNGPRSKSGCSTCRRRKVKCGEEKPVCARCSSLRLNCEWGVPVKRGRSTQIRHLEPAPGQPDTQGRAEDLAEFQPNTLFTCLSPVSWASDVLPFDTFDLAPILTPIYPSLNVNVACANSLTLTSLDRQYFQYFPSSSLVFYYMKGWKWSGLCHLYEGAATSNRVIMRMILAISACDMHRNGLISSSQDHGRYHYSQAVKEFRQLLETPRQVSLDDVETVFATVFLMIAWEWQFGHSVRHLQLHLQGVRSLLETHPQLFRIKDVNDMFLSPGTSTLANDTVTVAKVSFIPEQFLLWILYIDASCRPIGLTESLNDYVAQSGNAALQPDHLHRCARLWGRCFWGEQYPDEEVMDDIENYRALELLHAGFCLRHRTWKVLMESAAGTAGSPEPLFREILGIREKFSDLFITSRFAGNASARRTLNTIYMAVSTFYAQVLLHRRLLCVDDLPMGIHQQATAGIIDISKKQFLSDPKLLKRLHLPLLMAVIETNDVTHQRWLRQRLWELRDFHSEFAWAHDVAEQILAQQDVSQGQYVNLAEFLLKRFHAQ</sequence>
<reference evidence="6" key="2">
    <citation type="journal article" date="2023" name="IMA Fungus">
        <title>Comparative genomic study of the Penicillium genus elucidates a diverse pangenome and 15 lateral gene transfer events.</title>
        <authorList>
            <person name="Petersen C."/>
            <person name="Sorensen T."/>
            <person name="Nielsen M.R."/>
            <person name="Sondergaard T.E."/>
            <person name="Sorensen J.L."/>
            <person name="Fitzpatrick D.A."/>
            <person name="Frisvad J.C."/>
            <person name="Nielsen K.L."/>
        </authorList>
    </citation>
    <scope>NUCLEOTIDE SEQUENCE</scope>
    <source>
        <strain evidence="6">IBT 3081</strain>
    </source>
</reference>
<dbReference type="GO" id="GO:0003677">
    <property type="term" value="F:DNA binding"/>
    <property type="evidence" value="ECO:0007669"/>
    <property type="project" value="UniProtKB-KW"/>
</dbReference>
<reference evidence="6" key="1">
    <citation type="submission" date="2022-12" db="EMBL/GenBank/DDBJ databases">
        <authorList>
            <person name="Petersen C."/>
        </authorList>
    </citation>
    <scope>NUCLEOTIDE SEQUENCE</scope>
    <source>
        <strain evidence="6">IBT 3081</strain>
    </source>
</reference>
<proteinExistence type="predicted"/>